<dbReference type="PANTHER" id="PTHR10102:SF0">
    <property type="entry name" value="DNA-DIRECTED RNA POLYMERASE, MITOCHONDRIAL"/>
    <property type="match status" value="1"/>
</dbReference>
<keyword evidence="6" id="KW-0809">Transit peptide</keyword>
<dbReference type="Gene3D" id="1.10.150.20">
    <property type="entry name" value="5' to 3' exonuclease, C-terminal subdomain"/>
    <property type="match status" value="1"/>
</dbReference>
<evidence type="ECO:0000313" key="13">
    <source>
        <dbReference type="EMBL" id="CAD9501704.1"/>
    </source>
</evidence>
<keyword evidence="8 10" id="KW-0804">Transcription</keyword>
<dbReference type="PROSITE" id="PS00900">
    <property type="entry name" value="RNA_POL_PHAGE_1"/>
    <property type="match status" value="1"/>
</dbReference>
<evidence type="ECO:0000256" key="2">
    <source>
        <dbReference type="ARBA" id="ARBA00009493"/>
    </source>
</evidence>
<dbReference type="AlphaFoldDB" id="A0A7S2HVK7"/>
<evidence type="ECO:0000256" key="4">
    <source>
        <dbReference type="ARBA" id="ARBA00022679"/>
    </source>
</evidence>
<dbReference type="GO" id="GO:0003899">
    <property type="term" value="F:DNA-directed RNA polymerase activity"/>
    <property type="evidence" value="ECO:0007669"/>
    <property type="project" value="UniProtKB-EC"/>
</dbReference>
<evidence type="ECO:0000256" key="11">
    <source>
        <dbReference type="SAM" id="MobiDB-lite"/>
    </source>
</evidence>
<dbReference type="EMBL" id="HBGS01065112">
    <property type="protein sequence ID" value="CAD9501704.1"/>
    <property type="molecule type" value="Transcribed_RNA"/>
</dbReference>
<name>A0A7S2HVK7_9STRA</name>
<feature type="region of interest" description="Disordered" evidence="11">
    <location>
        <begin position="1"/>
        <end position="27"/>
    </location>
</feature>
<organism evidence="13">
    <name type="scientific">Octactis speculum</name>
    <dbReference type="NCBI Taxonomy" id="3111310"/>
    <lineage>
        <taxon>Eukaryota</taxon>
        <taxon>Sar</taxon>
        <taxon>Stramenopiles</taxon>
        <taxon>Ochrophyta</taxon>
        <taxon>Dictyochophyceae</taxon>
        <taxon>Dictyochales</taxon>
        <taxon>Dictyochaceae</taxon>
        <taxon>Octactis</taxon>
    </lineage>
</organism>
<keyword evidence="3 10" id="KW-0240">DNA-directed RNA polymerase</keyword>
<comment type="catalytic activity">
    <reaction evidence="9 10">
        <text>RNA(n) + a ribonucleoside 5'-triphosphate = RNA(n+1) + diphosphate</text>
        <dbReference type="Rhea" id="RHEA:21248"/>
        <dbReference type="Rhea" id="RHEA-COMP:14527"/>
        <dbReference type="Rhea" id="RHEA-COMP:17342"/>
        <dbReference type="ChEBI" id="CHEBI:33019"/>
        <dbReference type="ChEBI" id="CHEBI:61557"/>
        <dbReference type="ChEBI" id="CHEBI:140395"/>
        <dbReference type="EC" id="2.7.7.6"/>
    </reaction>
</comment>
<proteinExistence type="inferred from homology"/>
<feature type="compositionally biased region" description="Polar residues" evidence="11">
    <location>
        <begin position="9"/>
        <end position="20"/>
    </location>
</feature>
<evidence type="ECO:0000256" key="8">
    <source>
        <dbReference type="ARBA" id="ARBA00023163"/>
    </source>
</evidence>
<comment type="subcellular location">
    <subcellularLocation>
        <location evidence="1">Mitochondrion</location>
    </subcellularLocation>
</comment>
<dbReference type="InterPro" id="IPR037159">
    <property type="entry name" value="RNA_POL_N_sf"/>
</dbReference>
<dbReference type="InterPro" id="IPR043502">
    <property type="entry name" value="DNA/RNA_pol_sf"/>
</dbReference>
<dbReference type="InterPro" id="IPR046950">
    <property type="entry name" value="DNA-dir_Rpol_C_phage-type"/>
</dbReference>
<dbReference type="Gene3D" id="1.10.287.280">
    <property type="match status" value="1"/>
</dbReference>
<dbReference type="Pfam" id="PF14700">
    <property type="entry name" value="RPOL_N"/>
    <property type="match status" value="1"/>
</dbReference>
<dbReference type="Gene3D" id="1.10.287.260">
    <property type="match status" value="1"/>
</dbReference>
<reference evidence="13" key="1">
    <citation type="submission" date="2021-01" db="EMBL/GenBank/DDBJ databases">
        <authorList>
            <person name="Corre E."/>
            <person name="Pelletier E."/>
            <person name="Niang G."/>
            <person name="Scheremetjew M."/>
            <person name="Finn R."/>
            <person name="Kale V."/>
            <person name="Holt S."/>
            <person name="Cochrane G."/>
            <person name="Meng A."/>
            <person name="Brown T."/>
            <person name="Cohen L."/>
        </authorList>
    </citation>
    <scope>NUCLEOTIDE SEQUENCE</scope>
    <source>
        <strain evidence="13">CCMP1381</strain>
    </source>
</reference>
<evidence type="ECO:0000256" key="9">
    <source>
        <dbReference type="ARBA" id="ARBA00048552"/>
    </source>
</evidence>
<evidence type="ECO:0000256" key="5">
    <source>
        <dbReference type="ARBA" id="ARBA00022695"/>
    </source>
</evidence>
<dbReference type="PANTHER" id="PTHR10102">
    <property type="entry name" value="DNA-DIRECTED RNA POLYMERASE, MITOCHONDRIAL"/>
    <property type="match status" value="1"/>
</dbReference>
<dbReference type="InterPro" id="IPR024075">
    <property type="entry name" value="DNA-dir_RNA_pol_helix_hairp_sf"/>
</dbReference>
<dbReference type="GO" id="GO:0003677">
    <property type="term" value="F:DNA binding"/>
    <property type="evidence" value="ECO:0007669"/>
    <property type="project" value="InterPro"/>
</dbReference>
<dbReference type="PROSITE" id="PS00489">
    <property type="entry name" value="RNA_POL_PHAGE_2"/>
    <property type="match status" value="1"/>
</dbReference>
<evidence type="ECO:0000256" key="1">
    <source>
        <dbReference type="ARBA" id="ARBA00004173"/>
    </source>
</evidence>
<keyword evidence="4 10" id="KW-0808">Transferase</keyword>
<dbReference type="SMART" id="SM01311">
    <property type="entry name" value="RPOL_N"/>
    <property type="match status" value="1"/>
</dbReference>
<dbReference type="Gene3D" id="1.10.1320.10">
    <property type="entry name" value="DNA-directed RNA polymerase, N-terminal domain"/>
    <property type="match status" value="1"/>
</dbReference>
<dbReference type="SUPFAM" id="SSF56672">
    <property type="entry name" value="DNA/RNA polymerases"/>
    <property type="match status" value="1"/>
</dbReference>
<sequence length="899" mass="102492">MCMPLPALSPTTAIGQSQNEPCLESSQSEEMSLQKLMKIQEERERDTMHFACLRYEELMSDMKKMGKLTHMRQAESVISKWLPQAAEMIDQEKEAFERKEAAPDRKVYGPIFCGLDSVTHRNGKKNVITQSGAFKLAVITLHTMVNSISSGMGAHSAADKGVGFRFLCKSIANGVESEYNLSLLRKKEKELKKNQSEESKAEHKDSKQLNKALMSPGLTSADARRLRIRVRDVLEENEWGIDMKVKVGAILIKIVLEACKDRDGNPAFRHETIQAKYAHKVGSVIMSDCAYEELCGTEHKPLAQIRDLPMVVPPQPWLRWDKGGYLSVPTKIMRTHGYRAHSDALRVADLDQVLAGLNALNKLPWRVNHEVLDVAREAWDQRMAIAELPERTDIPELEPLSEEEDADPLIRKRHYWQQKKIIRNNCELHSQRCDTILKLNIAQENRDYVIYFPYNLDFRGRAYPIPPNLNHLGSDLCRGLLKFEKKKPLGEKGLWWLKVHLANLYGFDKANFNDRMQFTMDHMSEVYDSAARPLEGNRWWTKAESPWQVLAVCKELTEALSHPNPEAFESGMPVHMDGSCNGLQHYAALGRDVEGGASVNLTPHHEPQDVYMEVCAIVNHKIDEDFSRAMTTASEELTEDHRFAKRLKGMVDRKVIKQTVMTSVYGVTFVGARRQIMGQLEEKFIEAGMHPDEVDREAYAASGYLARHTLEALKELFGGARDIMEWLGTCAQLISKQERDMNEDTFKGDVVSWVTPLGLPVTQPYRKFGTTMVKTVLQTVQVEMGHDKHPANSKRQRSAFPPNFVHSLDSTHMLLTAVKMDRMGIDFTAVHDSYWSHACNVDVMNDTLRGCFVDLYSQPILENLREDFITRYPNINFPEIPDRGELNLELVRQSAYFFN</sequence>
<keyword evidence="7" id="KW-0496">Mitochondrion</keyword>
<dbReference type="FunFam" id="1.10.150.20:FF:000041">
    <property type="entry name" value="DNA-directed RNA polymerase"/>
    <property type="match status" value="1"/>
</dbReference>
<gene>
    <name evidence="13" type="ORF">DSPE1174_LOCUS34011</name>
</gene>
<comment type="function">
    <text evidence="10">DNA-dependent RNA polymerase catalyzes the transcription of DNA into RNA using the four ribonucleoside triphosphates as substrates.</text>
</comment>
<dbReference type="FunFam" id="1.10.287.280:FF:000001">
    <property type="entry name" value="DNA-directed RNA polymerase"/>
    <property type="match status" value="1"/>
</dbReference>
<evidence type="ECO:0000256" key="3">
    <source>
        <dbReference type="ARBA" id="ARBA00022478"/>
    </source>
</evidence>
<feature type="domain" description="DNA-directed RNA polymerase N-terminal" evidence="12">
    <location>
        <begin position="38"/>
        <end position="362"/>
    </location>
</feature>
<dbReference type="EC" id="2.7.7.6" evidence="10"/>
<dbReference type="InterPro" id="IPR002092">
    <property type="entry name" value="DNA-dir_Rpol_phage-type"/>
</dbReference>
<keyword evidence="5 10" id="KW-0548">Nucleotidyltransferase</keyword>
<dbReference type="Pfam" id="PF00940">
    <property type="entry name" value="RNA_pol"/>
    <property type="match status" value="1"/>
</dbReference>
<accession>A0A7S2HVK7</accession>
<protein>
    <recommendedName>
        <fullName evidence="10">DNA-directed RNA polymerase</fullName>
        <ecNumber evidence="10">2.7.7.6</ecNumber>
    </recommendedName>
</protein>
<comment type="similarity">
    <text evidence="2 10">Belongs to the phage and mitochondrial RNA polymerase family.</text>
</comment>
<dbReference type="GO" id="GO:0006390">
    <property type="term" value="P:mitochondrial transcription"/>
    <property type="evidence" value="ECO:0007669"/>
    <property type="project" value="TreeGrafter"/>
</dbReference>
<dbReference type="GO" id="GO:0034245">
    <property type="term" value="C:mitochondrial DNA-directed RNA polymerase complex"/>
    <property type="evidence" value="ECO:0007669"/>
    <property type="project" value="TreeGrafter"/>
</dbReference>
<feature type="region of interest" description="Disordered" evidence="11">
    <location>
        <begin position="192"/>
        <end position="214"/>
    </location>
</feature>
<evidence type="ECO:0000256" key="7">
    <source>
        <dbReference type="ARBA" id="ARBA00023128"/>
    </source>
</evidence>
<feature type="compositionally biased region" description="Basic and acidic residues" evidence="11">
    <location>
        <begin position="192"/>
        <end position="208"/>
    </location>
</feature>
<evidence type="ECO:0000256" key="10">
    <source>
        <dbReference type="RuleBase" id="RU003805"/>
    </source>
</evidence>
<evidence type="ECO:0000256" key="6">
    <source>
        <dbReference type="ARBA" id="ARBA00022946"/>
    </source>
</evidence>
<evidence type="ECO:0000259" key="12">
    <source>
        <dbReference type="SMART" id="SM01311"/>
    </source>
</evidence>
<dbReference type="InterPro" id="IPR029262">
    <property type="entry name" value="RPOL_N"/>
</dbReference>